<evidence type="ECO:0000313" key="3">
    <source>
        <dbReference type="EMBL" id="GJS96341.1"/>
    </source>
</evidence>
<organism evidence="3 4">
    <name type="scientific">Tanacetum coccineum</name>
    <dbReference type="NCBI Taxonomy" id="301880"/>
    <lineage>
        <taxon>Eukaryota</taxon>
        <taxon>Viridiplantae</taxon>
        <taxon>Streptophyta</taxon>
        <taxon>Embryophyta</taxon>
        <taxon>Tracheophyta</taxon>
        <taxon>Spermatophyta</taxon>
        <taxon>Magnoliopsida</taxon>
        <taxon>eudicotyledons</taxon>
        <taxon>Gunneridae</taxon>
        <taxon>Pentapetalae</taxon>
        <taxon>asterids</taxon>
        <taxon>campanulids</taxon>
        <taxon>Asterales</taxon>
        <taxon>Asteraceae</taxon>
        <taxon>Asteroideae</taxon>
        <taxon>Anthemideae</taxon>
        <taxon>Anthemidinae</taxon>
        <taxon>Tanacetum</taxon>
    </lineage>
</organism>
<feature type="compositionally biased region" description="Basic residues" evidence="2">
    <location>
        <begin position="1"/>
        <end position="12"/>
    </location>
</feature>
<dbReference type="SUPFAM" id="SSF54001">
    <property type="entry name" value="Cysteine proteinases"/>
    <property type="match status" value="1"/>
</dbReference>
<keyword evidence="1" id="KW-0175">Coiled coil</keyword>
<dbReference type="InterPro" id="IPR038765">
    <property type="entry name" value="Papain-like_cys_pep_sf"/>
</dbReference>
<comment type="caution">
    <text evidence="3">The sequence shown here is derived from an EMBL/GenBank/DDBJ whole genome shotgun (WGS) entry which is preliminary data.</text>
</comment>
<dbReference type="EMBL" id="BQNB010011879">
    <property type="protein sequence ID" value="GJS96341.1"/>
    <property type="molecule type" value="Genomic_DNA"/>
</dbReference>
<accession>A0ABQ5A3P6</accession>
<feature type="coiled-coil region" evidence="1">
    <location>
        <begin position="770"/>
        <end position="809"/>
    </location>
</feature>
<name>A0ABQ5A3P6_9ASTR</name>
<evidence type="ECO:0000256" key="2">
    <source>
        <dbReference type="SAM" id="MobiDB-lite"/>
    </source>
</evidence>
<gene>
    <name evidence="3" type="ORF">Tco_0803309</name>
</gene>
<dbReference type="PANTHER" id="PTHR34835">
    <property type="entry name" value="OS07G0283600 PROTEIN-RELATED"/>
    <property type="match status" value="1"/>
</dbReference>
<dbReference type="GO" id="GO:0006508">
    <property type="term" value="P:proteolysis"/>
    <property type="evidence" value="ECO:0007669"/>
    <property type="project" value="UniProtKB-KW"/>
</dbReference>
<protein>
    <submittedName>
        <fullName evidence="3">Ulp1 protease family, C-terminal catalytic domain-containing protein</fullName>
    </submittedName>
</protein>
<evidence type="ECO:0000256" key="1">
    <source>
        <dbReference type="SAM" id="Coils"/>
    </source>
</evidence>
<proteinExistence type="predicted"/>
<keyword evidence="3" id="KW-0645">Protease</keyword>
<dbReference type="Gene3D" id="3.40.395.10">
    <property type="entry name" value="Adenoviral Proteinase, Chain A"/>
    <property type="match status" value="1"/>
</dbReference>
<reference evidence="3" key="1">
    <citation type="journal article" date="2022" name="Int. J. Mol. Sci.">
        <title>Draft Genome of Tanacetum Coccineum: Genomic Comparison of Closely Related Tanacetum-Family Plants.</title>
        <authorList>
            <person name="Yamashiro T."/>
            <person name="Shiraishi A."/>
            <person name="Nakayama K."/>
            <person name="Satake H."/>
        </authorList>
    </citation>
    <scope>NUCLEOTIDE SEQUENCE</scope>
</reference>
<dbReference type="GO" id="GO:0008233">
    <property type="term" value="F:peptidase activity"/>
    <property type="evidence" value="ECO:0007669"/>
    <property type="project" value="UniProtKB-KW"/>
</dbReference>
<keyword evidence="3" id="KW-0378">Hydrolase</keyword>
<dbReference type="Proteomes" id="UP001151760">
    <property type="component" value="Unassembled WGS sequence"/>
</dbReference>
<reference evidence="3" key="2">
    <citation type="submission" date="2022-01" db="EMBL/GenBank/DDBJ databases">
        <authorList>
            <person name="Yamashiro T."/>
            <person name="Shiraishi A."/>
            <person name="Satake H."/>
            <person name="Nakayama K."/>
        </authorList>
    </citation>
    <scope>NUCLEOTIDE SEQUENCE</scope>
</reference>
<keyword evidence="4" id="KW-1185">Reference proteome</keyword>
<sequence>MYTVRRSGRLYNKRTGNQGNDQDEVIDLTAPEWDDAGEGKGKSTDDDCANVKRAKVPEVKNNMDKINLRNPPRILFRVITQLTRRQKQDVRDIGFGAFLEFKIKDVPKRLAYWLLDKFDAGTRSLNVNGRSIMITPQVVRNLLGVPMGEVHINARNETYFRNPLARQWKAQFGKDLKRHYNTHAGNEIVEKGSSGWMFKINFLIEDDILKLDSCTYIIACLIKTKRSWKRSGFNNGPIVLLLVLYAHSEIPIKICSSDMLNKFEVNVFPIDDGGDTDVGEEAELEVRDEEQVLEEDDVEEDYYSVGVSKDLEGRKKYVSAFLKKAGELVEMADEVLDKGLENNLTDSGFIELKELRNQLFAVPTYCQQPRNNPDEKEEDDPTNFSFHTPVNDGKQFPMTQVYGSPTGYGELQDKVWEEWHYKAEQIPTRLNFDEMDDIDLNVTQPPATQGKVGGDAEDENNIEKDESLLDAIRYYESQETTEDDEFFTPDQTIGVREKESKMSRFRSDSHARTYSNALLDSKAMVPAFSQPKPLNVLLENIPYGRPRRRVVLPEVLCSPYVVREVALICGISSHERRTANCLFSARLPETDIMFKMSHVDGPRSILESLYPGVDIASRAIDLFTHTNDMRGWEYVKASEKFNENMEDVLKNSLYKTLDGVELVFFPVLIGTHFNLMCMNVKECVVQLFDKIVSNVTKVRERYGTLPLVMGAKFLDYMSHVNHPKHDKMSKASFMMMTMGCNTKNNFVDCGVFVMCHMETLKGDVDCCGFSKEGEEQIEELKDLRNKYIAKILLADCNEVKREFERETKEFKKLPLKERMRLENDAFKKITARVKQMMK</sequence>
<dbReference type="PANTHER" id="PTHR34835:SF90">
    <property type="entry name" value="AMINOTRANSFERASE-LIKE PLANT MOBILE DOMAIN-CONTAINING PROTEIN"/>
    <property type="match status" value="1"/>
</dbReference>
<feature type="region of interest" description="Disordered" evidence="2">
    <location>
        <begin position="1"/>
        <end position="25"/>
    </location>
</feature>
<feature type="region of interest" description="Disordered" evidence="2">
    <location>
        <begin position="366"/>
        <end position="396"/>
    </location>
</feature>
<evidence type="ECO:0000313" key="4">
    <source>
        <dbReference type="Proteomes" id="UP001151760"/>
    </source>
</evidence>